<dbReference type="GeneID" id="29945607"/>
<organism evidence="8 9">
    <name type="scientific">Photobacterium kishitanii</name>
    <dbReference type="NCBI Taxonomy" id="318456"/>
    <lineage>
        <taxon>Bacteria</taxon>
        <taxon>Pseudomonadati</taxon>
        <taxon>Pseudomonadota</taxon>
        <taxon>Gammaproteobacteria</taxon>
        <taxon>Vibrionales</taxon>
        <taxon>Vibrionaceae</taxon>
        <taxon>Photobacterium</taxon>
    </lineage>
</organism>
<gene>
    <name evidence="8" type="ORF">C9J27_07835</name>
</gene>
<dbReference type="Pfam" id="PF02378">
    <property type="entry name" value="PTS_EIIC"/>
    <property type="match status" value="1"/>
</dbReference>
<dbReference type="PANTHER" id="PTHR33121:SF70">
    <property type="entry name" value="SIGNALING PROTEIN YKOW"/>
    <property type="match status" value="1"/>
</dbReference>
<dbReference type="InterPro" id="IPR004501">
    <property type="entry name" value="PTS_EIIC_3"/>
</dbReference>
<accession>A0A2T3KKT4</accession>
<comment type="subcellular location">
    <subcellularLocation>
        <location evidence="1">Cell membrane</location>
        <topology evidence="1">Multi-pass membrane protein</topology>
    </subcellularLocation>
</comment>
<dbReference type="PANTHER" id="PTHR33121">
    <property type="entry name" value="CYCLIC DI-GMP PHOSPHODIESTERASE PDEF"/>
    <property type="match status" value="1"/>
</dbReference>
<evidence type="ECO:0000256" key="1">
    <source>
        <dbReference type="ARBA" id="ARBA00004651"/>
    </source>
</evidence>
<keyword evidence="3" id="KW-1003">Cell membrane</keyword>
<dbReference type="GO" id="GO:0005886">
    <property type="term" value="C:plasma membrane"/>
    <property type="evidence" value="ECO:0007669"/>
    <property type="project" value="UniProtKB-SubCell"/>
</dbReference>
<name>A0A0B7JH15_9GAMM</name>
<dbReference type="SMART" id="SM00052">
    <property type="entry name" value="EAL"/>
    <property type="match status" value="1"/>
</dbReference>
<evidence type="ECO:0000256" key="5">
    <source>
        <dbReference type="ARBA" id="ARBA00022692"/>
    </source>
</evidence>
<dbReference type="Pfam" id="PF00563">
    <property type="entry name" value="EAL"/>
    <property type="match status" value="1"/>
</dbReference>
<dbReference type="GO" id="GO:0071111">
    <property type="term" value="F:cyclic-guanylate-specific phosphodiesterase activity"/>
    <property type="evidence" value="ECO:0007669"/>
    <property type="project" value="InterPro"/>
</dbReference>
<dbReference type="eggNOG" id="COG1455">
    <property type="taxonomic scope" value="Bacteria"/>
</dbReference>
<dbReference type="InterPro" id="IPR003352">
    <property type="entry name" value="PTS_EIIC"/>
</dbReference>
<keyword evidence="4" id="KW-0762">Sugar transport</keyword>
<keyword evidence="7" id="KW-0472">Membrane</keyword>
<keyword evidence="5" id="KW-0812">Transmembrane</keyword>
<dbReference type="PROSITE" id="PS51105">
    <property type="entry name" value="PTS_EIIC_TYPE_3"/>
    <property type="match status" value="1"/>
</dbReference>
<keyword evidence="6" id="KW-1133">Transmembrane helix</keyword>
<evidence type="ECO:0000256" key="3">
    <source>
        <dbReference type="ARBA" id="ARBA00022475"/>
    </source>
</evidence>
<evidence type="ECO:0000313" key="9">
    <source>
        <dbReference type="Proteomes" id="UP000241426"/>
    </source>
</evidence>
<evidence type="ECO:0000256" key="4">
    <source>
        <dbReference type="ARBA" id="ARBA00022597"/>
    </source>
</evidence>
<proteinExistence type="predicted"/>
<reference evidence="8 9" key="1">
    <citation type="submission" date="2018-01" db="EMBL/GenBank/DDBJ databases">
        <title>Whole genome sequencing of Histamine producing bacteria.</title>
        <authorList>
            <person name="Butler K."/>
        </authorList>
    </citation>
    <scope>NUCLEOTIDE SEQUENCE [LARGE SCALE GENOMIC DNA]</scope>
    <source>
        <strain evidence="8 9">FS-7.2</strain>
    </source>
</reference>
<dbReference type="CDD" id="cd01948">
    <property type="entry name" value="EAL"/>
    <property type="match status" value="1"/>
</dbReference>
<dbReference type="InterPro" id="IPR035919">
    <property type="entry name" value="EAL_sf"/>
</dbReference>
<dbReference type="AlphaFoldDB" id="A0A0B7JH15"/>
<evidence type="ECO:0000256" key="6">
    <source>
        <dbReference type="ARBA" id="ARBA00022989"/>
    </source>
</evidence>
<dbReference type="EMBL" id="PYNF01000004">
    <property type="protein sequence ID" value="PSV00131.1"/>
    <property type="molecule type" value="Genomic_DNA"/>
</dbReference>
<keyword evidence="2" id="KW-0813">Transport</keyword>
<evidence type="ECO:0000256" key="7">
    <source>
        <dbReference type="ARBA" id="ARBA00023136"/>
    </source>
</evidence>
<evidence type="ECO:0000256" key="2">
    <source>
        <dbReference type="ARBA" id="ARBA00022448"/>
    </source>
</evidence>
<protein>
    <submittedName>
        <fullName evidence="8">Diguanylate phosphodiesterase</fullName>
    </submittedName>
</protein>
<dbReference type="GO" id="GO:0008982">
    <property type="term" value="F:protein-N(PI)-phosphohistidine-sugar phosphotransferase activity"/>
    <property type="evidence" value="ECO:0007669"/>
    <property type="project" value="InterPro"/>
</dbReference>
<dbReference type="InterPro" id="IPR001633">
    <property type="entry name" value="EAL_dom"/>
</dbReference>
<comment type="caution">
    <text evidence="8">The sequence shown here is derived from an EMBL/GenBank/DDBJ whole genome shotgun (WGS) entry which is preliminary data.</text>
</comment>
<evidence type="ECO:0000313" key="8">
    <source>
        <dbReference type="EMBL" id="PSV00131.1"/>
    </source>
</evidence>
<dbReference type="RefSeq" id="WP_036791041.1">
    <property type="nucleotide sequence ID" value="NZ_LN794353.1"/>
</dbReference>
<sequence length="684" mass="76668">MPMFKKMSYLSANKYLVAVSNVFLMALPLVLISTFCDLVALVCDHFNFNDFGQTVHYVGQTTGIMIPILVNFYLATYLSAVKRVPKGTVIATSLTVFFIVSYQWNLISPLIPLPNNFPISLLTAYISCEIIAKLKNTRVFKIKSDDSFIDISMSMLAGSIATISMVLSISFLFRKIFEQASTLISWSLIPRLDPTSFFDGLIYEVLRGLLWSIGINGHNILHTYKTELYNVTMLNITEWHNFGADLNILSTNFYDFFTGIGGSGNMLSLAICMLFFAKSKGYKVLAKAALLLCLFNVNEPILYGVPIIFNPVMIIPFLLVPAVSFVIAYGAIYIGIVPHLTEVHSWLMPPIISGYVATGGSIAGALLQLLLIVLGIVIYLPFFRLMDKRSLGIGVSDIFSNRLFTSDEIEVKTRLTSFIPSLHNNLTAQREIEKLQAEGEFILYFQPQVDIKNNKVSGCEVLIRFRNHQGQILPPTFIPAFNQLGLMPELDLWVLDKAIKAAERFIVVNPNLKLSINISPDTVLSKNFVETLKNRIIGSSLSFCHIELEFTEELLILDETKVTQVMSQLQHLGISVALDDFGTGYSSLAYLSRFEFNKVKIDRSLVLNLDSQRGKELFKIAVQLGKITQADIVVEGVEQQAELDFIASLGVRYIQGFYFYKPMAEDELFQRGLLTSQQCEVVDN</sequence>
<dbReference type="Proteomes" id="UP000241426">
    <property type="component" value="Unassembled WGS sequence"/>
</dbReference>
<dbReference type="InterPro" id="IPR050706">
    <property type="entry name" value="Cyclic-di-GMP_PDE-like"/>
</dbReference>
<dbReference type="GO" id="GO:0009401">
    <property type="term" value="P:phosphoenolpyruvate-dependent sugar phosphotransferase system"/>
    <property type="evidence" value="ECO:0007669"/>
    <property type="project" value="InterPro"/>
</dbReference>
<dbReference type="eggNOG" id="COG2200">
    <property type="taxonomic scope" value="Bacteria"/>
</dbReference>
<dbReference type="SUPFAM" id="SSF141868">
    <property type="entry name" value="EAL domain-like"/>
    <property type="match status" value="1"/>
</dbReference>
<dbReference type="Gene3D" id="3.20.20.450">
    <property type="entry name" value="EAL domain"/>
    <property type="match status" value="1"/>
</dbReference>
<dbReference type="PROSITE" id="PS50883">
    <property type="entry name" value="EAL"/>
    <property type="match status" value="1"/>
</dbReference>
<accession>A0A0B7JH15</accession>